<dbReference type="InterPro" id="IPR005532">
    <property type="entry name" value="SUMF_dom"/>
</dbReference>
<evidence type="ECO:0000259" key="9">
    <source>
        <dbReference type="PROSITE" id="PS50011"/>
    </source>
</evidence>
<evidence type="ECO:0000256" key="7">
    <source>
        <dbReference type="PROSITE-ProRule" id="PRU10141"/>
    </source>
</evidence>
<dbReference type="EC" id="2.7.11.1" evidence="1"/>
<accession>A0A832G889</accession>
<dbReference type="PROSITE" id="PS00108">
    <property type="entry name" value="PROTEIN_KINASE_ST"/>
    <property type="match status" value="1"/>
</dbReference>
<feature type="binding site" evidence="7">
    <location>
        <position position="38"/>
    </location>
    <ligand>
        <name>ATP</name>
        <dbReference type="ChEBI" id="CHEBI:30616"/>
    </ligand>
</feature>
<dbReference type="InterPro" id="IPR011009">
    <property type="entry name" value="Kinase-like_dom_sf"/>
</dbReference>
<dbReference type="CDD" id="cd14014">
    <property type="entry name" value="STKc_PknB_like"/>
    <property type="match status" value="1"/>
</dbReference>
<dbReference type="PROSITE" id="PS00107">
    <property type="entry name" value="PROTEIN_KINASE_ATP"/>
    <property type="match status" value="1"/>
</dbReference>
<feature type="domain" description="Protein kinase" evidence="9">
    <location>
        <begin position="9"/>
        <end position="270"/>
    </location>
</feature>
<keyword evidence="4 7" id="KW-0547">Nucleotide-binding</keyword>
<evidence type="ECO:0000256" key="1">
    <source>
        <dbReference type="ARBA" id="ARBA00012513"/>
    </source>
</evidence>
<dbReference type="InterPro" id="IPR042095">
    <property type="entry name" value="SUMF_sf"/>
</dbReference>
<dbReference type="FunFam" id="1.10.510.10:FF:000021">
    <property type="entry name" value="Serine/threonine protein kinase"/>
    <property type="match status" value="1"/>
</dbReference>
<evidence type="ECO:0000256" key="5">
    <source>
        <dbReference type="ARBA" id="ARBA00022777"/>
    </source>
</evidence>
<gene>
    <name evidence="10" type="ORF">ENS56_13520</name>
</gene>
<dbReference type="InterPro" id="IPR017441">
    <property type="entry name" value="Protein_kinase_ATP_BS"/>
</dbReference>
<feature type="transmembrane region" description="Helical" evidence="8">
    <location>
        <begin position="292"/>
        <end position="313"/>
    </location>
</feature>
<evidence type="ECO:0000256" key="4">
    <source>
        <dbReference type="ARBA" id="ARBA00022741"/>
    </source>
</evidence>
<dbReference type="EMBL" id="DSVI01000025">
    <property type="protein sequence ID" value="HGT49050.1"/>
    <property type="molecule type" value="Genomic_DNA"/>
</dbReference>
<evidence type="ECO:0000256" key="2">
    <source>
        <dbReference type="ARBA" id="ARBA00022527"/>
    </source>
</evidence>
<organism evidence="10">
    <name type="scientific">Ignavibacterium album</name>
    <dbReference type="NCBI Taxonomy" id="591197"/>
    <lineage>
        <taxon>Bacteria</taxon>
        <taxon>Pseudomonadati</taxon>
        <taxon>Ignavibacteriota</taxon>
        <taxon>Ignavibacteria</taxon>
        <taxon>Ignavibacteriales</taxon>
        <taxon>Ignavibacteriaceae</taxon>
        <taxon>Ignavibacterium</taxon>
    </lineage>
</organism>
<keyword evidence="8" id="KW-0812">Transmembrane</keyword>
<dbReference type="Gene3D" id="3.90.1580.10">
    <property type="entry name" value="paralog of FGE (formylglycine-generating enzyme)"/>
    <property type="match status" value="1"/>
</dbReference>
<dbReference type="AlphaFoldDB" id="A0A832G889"/>
<dbReference type="Gene3D" id="3.30.200.20">
    <property type="entry name" value="Phosphorylase Kinase, domain 1"/>
    <property type="match status" value="1"/>
</dbReference>
<protein>
    <recommendedName>
        <fullName evidence="1">non-specific serine/threonine protein kinase</fullName>
        <ecNumber evidence="1">2.7.11.1</ecNumber>
    </recommendedName>
</protein>
<keyword evidence="6 7" id="KW-0067">ATP-binding</keyword>
<dbReference type="Gene3D" id="3.40.50.1820">
    <property type="entry name" value="alpha/beta hydrolase"/>
    <property type="match status" value="1"/>
</dbReference>
<keyword evidence="8" id="KW-1133">Transmembrane helix</keyword>
<name>A0A832G889_9BACT</name>
<dbReference type="InterPro" id="IPR016187">
    <property type="entry name" value="CTDL_fold"/>
</dbReference>
<dbReference type="PANTHER" id="PTHR43289:SF34">
    <property type="entry name" value="SERINE_THREONINE-PROTEIN KINASE YBDM-RELATED"/>
    <property type="match status" value="1"/>
</dbReference>
<reference evidence="10" key="1">
    <citation type="journal article" date="2020" name="mSystems">
        <title>Genome- and Community-Level Interaction Insights into Carbon Utilization and Element Cycling Functions of Hydrothermarchaeota in Hydrothermal Sediment.</title>
        <authorList>
            <person name="Zhou Z."/>
            <person name="Liu Y."/>
            <person name="Xu W."/>
            <person name="Pan J."/>
            <person name="Luo Z.H."/>
            <person name="Li M."/>
        </authorList>
    </citation>
    <scope>NUCLEOTIDE SEQUENCE [LARGE SCALE GENOMIC DNA]</scope>
    <source>
        <strain evidence="10">SpSt-500</strain>
    </source>
</reference>
<dbReference type="PROSITE" id="PS50011">
    <property type="entry name" value="PROTEIN_KINASE_DOM"/>
    <property type="match status" value="1"/>
</dbReference>
<proteinExistence type="predicted"/>
<evidence type="ECO:0000256" key="8">
    <source>
        <dbReference type="SAM" id="Phobius"/>
    </source>
</evidence>
<dbReference type="GO" id="GO:0005524">
    <property type="term" value="F:ATP binding"/>
    <property type="evidence" value="ECO:0007669"/>
    <property type="project" value="UniProtKB-UniRule"/>
</dbReference>
<dbReference type="PANTHER" id="PTHR43289">
    <property type="entry name" value="MITOGEN-ACTIVATED PROTEIN KINASE KINASE KINASE 20-RELATED"/>
    <property type="match status" value="1"/>
</dbReference>
<dbReference type="SUPFAM" id="SSF56436">
    <property type="entry name" value="C-type lectin-like"/>
    <property type="match status" value="1"/>
</dbReference>
<dbReference type="InterPro" id="IPR029058">
    <property type="entry name" value="AB_hydrolase_fold"/>
</dbReference>
<keyword evidence="2" id="KW-0723">Serine/threonine-protein kinase</keyword>
<dbReference type="GO" id="GO:0004674">
    <property type="term" value="F:protein serine/threonine kinase activity"/>
    <property type="evidence" value="ECO:0007669"/>
    <property type="project" value="UniProtKB-KW"/>
</dbReference>
<dbReference type="InterPro" id="IPR008271">
    <property type="entry name" value="Ser/Thr_kinase_AS"/>
</dbReference>
<dbReference type="InterPro" id="IPR000719">
    <property type="entry name" value="Prot_kinase_dom"/>
</dbReference>
<dbReference type="Gene3D" id="1.10.510.10">
    <property type="entry name" value="Transferase(Phosphotransferase) domain 1"/>
    <property type="match status" value="1"/>
</dbReference>
<dbReference type="SUPFAM" id="SSF56112">
    <property type="entry name" value="Protein kinase-like (PK-like)"/>
    <property type="match status" value="1"/>
</dbReference>
<sequence>MINKTILHYNIISKIGEGGMGIVYKAEDTRLKREVAIKFLSNNFNVSDKDKQKLKTEAQIAAGLNHPNIATIYAIEEFGDDTFIVMEYVKGNELRNIIRRSPDKKINFNDFLKYAIQITEGLNAAHKKGIIHRDIKTSNIMLSDDGRIRVMDFGLAHIHGDPLLTKKGSTPGTTAYMSPEQLRGEEVDFRADIWSLGIVFFEMLAGQPPFQGNFDQAIIYSILHEKPKSLRKINPEIPEELEQIVLSCLEKDRNKRTQSAEDLLTQLKALQTQTSVSGIRKFTPSRLKISKAGLVVFSVIAAVLIILAAFLSIKKIFNPENLPEIHSRLQKLVNEEKYLEAHLLAEEHKSLLENDSVFQQLSLIIYDTLSVTSDPEGAKVYLLRYNPDKTDSTGKGKLIGETPIKNLQIVRGDYLITIEKSAEQKETSENELTFPFGKIEYIPVKRVASSYPIMKEFPVIVRGIKINVKLIEKDKLPENMVFVPGGNHKLMSSSVQQEKPLTLDNYFIDKYEVSNADFKKFIQAGGYLKEEYWKYKFKKNGKELSWQEAMKLFIDRTNLNGPRSWVNQNYPAGKEKYPVTDITWYEAAAYAEFLGKSLPTVYQWEKAARNGVPNYHSTSMPWGLIYPLDDISGRTNFNSNGTVPVDKFDFGISYYECYNVAGNVEEWCLNKSTDGFVYADGSYEDSDYVFGTFKSFDGFYSSPALGFRCVKNLPTSKSDQGSMMIDLNVQVPVYHPVDNSKMHSILKLYNYEKKPLNPKIIFTEENKYWVKEKVAFDSPFGDKIMGYLFLPKNSEKPFQCILWNPHSGVYRYGYSADWAAEKLFKENIKNGRALFVIVPKGSPERKWEYGENNPPKSSNLFRDHVIRWVTEQKIVLDYLTSRSDIDPSKIAYIATANDYDGFIVPGVENRFKCNIIIASGIYEEDQKVISVEINPVNFLPRYEAPTYMMHGKYDEAVYFSASVLPAYNLLPEPKKLEALNTTHVPPLSMRVPLINIWLDETLGKVKLK</sequence>
<evidence type="ECO:0000313" key="10">
    <source>
        <dbReference type="EMBL" id="HGT49050.1"/>
    </source>
</evidence>
<dbReference type="SUPFAM" id="SSF53474">
    <property type="entry name" value="alpha/beta-Hydrolases"/>
    <property type="match status" value="1"/>
</dbReference>
<keyword evidence="3" id="KW-0808">Transferase</keyword>
<keyword evidence="8" id="KW-0472">Membrane</keyword>
<evidence type="ECO:0000256" key="6">
    <source>
        <dbReference type="ARBA" id="ARBA00022840"/>
    </source>
</evidence>
<comment type="caution">
    <text evidence="10">The sequence shown here is derived from an EMBL/GenBank/DDBJ whole genome shotgun (WGS) entry which is preliminary data.</text>
</comment>
<dbReference type="Pfam" id="PF00069">
    <property type="entry name" value="Pkinase"/>
    <property type="match status" value="1"/>
</dbReference>
<keyword evidence="5" id="KW-0418">Kinase</keyword>
<dbReference type="Pfam" id="PF03781">
    <property type="entry name" value="FGE-sulfatase"/>
    <property type="match status" value="1"/>
</dbReference>
<evidence type="ECO:0000256" key="3">
    <source>
        <dbReference type="ARBA" id="ARBA00022679"/>
    </source>
</evidence>
<dbReference type="SMART" id="SM00220">
    <property type="entry name" value="S_TKc"/>
    <property type="match status" value="1"/>
</dbReference>